<evidence type="ECO:0000256" key="4">
    <source>
        <dbReference type="ARBA" id="ARBA00022554"/>
    </source>
</evidence>
<feature type="transmembrane region" description="Helical" evidence="10">
    <location>
        <begin position="539"/>
        <end position="557"/>
    </location>
</feature>
<evidence type="ECO:0000313" key="11">
    <source>
        <dbReference type="EMBL" id="KAL2817736.1"/>
    </source>
</evidence>
<feature type="compositionally biased region" description="Basic and acidic residues" evidence="9">
    <location>
        <begin position="11"/>
        <end position="44"/>
    </location>
</feature>
<dbReference type="CDD" id="cd17354">
    <property type="entry name" value="MFS_Mch1p_like"/>
    <property type="match status" value="1"/>
</dbReference>
<keyword evidence="4" id="KW-0926">Vacuole</keyword>
<evidence type="ECO:0000256" key="3">
    <source>
        <dbReference type="ARBA" id="ARBA00022448"/>
    </source>
</evidence>
<keyword evidence="5 10" id="KW-0812">Transmembrane</keyword>
<evidence type="ECO:0000256" key="10">
    <source>
        <dbReference type="SAM" id="Phobius"/>
    </source>
</evidence>
<feature type="transmembrane region" description="Helical" evidence="10">
    <location>
        <begin position="183"/>
        <end position="207"/>
    </location>
</feature>
<feature type="region of interest" description="Disordered" evidence="9">
    <location>
        <begin position="448"/>
        <end position="467"/>
    </location>
</feature>
<feature type="compositionally biased region" description="Basic and acidic residues" evidence="9">
    <location>
        <begin position="338"/>
        <end position="356"/>
    </location>
</feature>
<keyword evidence="3" id="KW-0813">Transport</keyword>
<evidence type="ECO:0000256" key="8">
    <source>
        <dbReference type="ARBA" id="ARBA00039330"/>
    </source>
</evidence>
<protein>
    <recommendedName>
        <fullName evidence="8">Probable transporter MCH1</fullName>
    </recommendedName>
</protein>
<accession>A0ABR4HQR7</accession>
<dbReference type="PANTHER" id="PTHR21576">
    <property type="entry name" value="UNCHARACTERIZED NODULIN-LIKE PROTEIN"/>
    <property type="match status" value="1"/>
</dbReference>
<feature type="transmembrane region" description="Helical" evidence="10">
    <location>
        <begin position="582"/>
        <end position="603"/>
    </location>
</feature>
<feature type="transmembrane region" description="Helical" evidence="10">
    <location>
        <begin position="82"/>
        <end position="104"/>
    </location>
</feature>
<evidence type="ECO:0000256" key="6">
    <source>
        <dbReference type="ARBA" id="ARBA00022989"/>
    </source>
</evidence>
<feature type="region of interest" description="Disordered" evidence="9">
    <location>
        <begin position="1"/>
        <end position="53"/>
    </location>
</feature>
<keyword evidence="7 10" id="KW-0472">Membrane</keyword>
<dbReference type="SUPFAM" id="SSF103473">
    <property type="entry name" value="MFS general substrate transporter"/>
    <property type="match status" value="1"/>
</dbReference>
<feature type="transmembrane region" description="Helical" evidence="10">
    <location>
        <begin position="124"/>
        <end position="141"/>
    </location>
</feature>
<keyword evidence="6 10" id="KW-1133">Transmembrane helix</keyword>
<keyword evidence="12" id="KW-1185">Reference proteome</keyword>
<evidence type="ECO:0000256" key="5">
    <source>
        <dbReference type="ARBA" id="ARBA00022692"/>
    </source>
</evidence>
<dbReference type="InterPro" id="IPR036259">
    <property type="entry name" value="MFS_trans_sf"/>
</dbReference>
<sequence length="614" mass="67379">MTGSNGQPRPVIDKRDFDINRRVSVSHEPDAQEDHVLLHSRPDSSHSMSNRYSDNDDGLLNDVVEEIVERDRRKMAREITRIGSFVWGVITCLGAGSITAFSLYGPLLLTRLHYTQLRVNEVSIAAGVSMYLPVSLAGYLCDRYSPAPLTLFAGGTFGFGYLLAAFTYKSGPPPDAGGDGWPFWVMVVAFIAIGVATCSMYLAAVTTCAKNFGRGKNKGIILAVPIAAFGLSGMWQSQVGTYLLCERLEDGSCGDVDVYRYFVFLAILLASIGIIGAFALRIVDDGEEKYIDEAVEELERSGLLAESDFFRPRSEVSAMYGTFSPRDEFDDDESLTLSEERREAERREKERDEEERRKKDWLLNYETRSFLTDHTMWWLALGFFLVTGPGEAYLNNLGTIVQTLNSDSTAQIDAHPAGLPSTHVTIIALTSTIARLLTGYLSDLFAPRTDHPSHPDQESATPPSAAKHHPTLSRLAFLIPSALLLSLGFLLLASPFPTHQPELSHLTTALVGLGYGSAFSLVPIIISVVWGVENFGTNWGIVAMFPAVGAAMWGLIYSRGYQDAADHSGLGPDGQCHGWKCFGFWAAGCTLSVWVAVGAWFVAWGSWRRRGVVV</sequence>
<evidence type="ECO:0000256" key="7">
    <source>
        <dbReference type="ARBA" id="ARBA00023136"/>
    </source>
</evidence>
<dbReference type="PANTHER" id="PTHR21576:SF45">
    <property type="entry name" value="TRANSPORTER MCH1-RELATED"/>
    <property type="match status" value="1"/>
</dbReference>
<evidence type="ECO:0000256" key="1">
    <source>
        <dbReference type="ARBA" id="ARBA00004128"/>
    </source>
</evidence>
<dbReference type="InterPro" id="IPR011701">
    <property type="entry name" value="MFS"/>
</dbReference>
<dbReference type="Pfam" id="PF07690">
    <property type="entry name" value="MFS_1"/>
    <property type="match status" value="1"/>
</dbReference>
<feature type="region of interest" description="Disordered" evidence="9">
    <location>
        <begin position="322"/>
        <end position="356"/>
    </location>
</feature>
<evidence type="ECO:0000256" key="9">
    <source>
        <dbReference type="SAM" id="MobiDB-lite"/>
    </source>
</evidence>
<feature type="transmembrane region" description="Helical" evidence="10">
    <location>
        <begin position="219"/>
        <end position="238"/>
    </location>
</feature>
<comment type="similarity">
    <text evidence="2">Belongs to the major facilitator superfamily.</text>
</comment>
<dbReference type="Proteomes" id="UP001610335">
    <property type="component" value="Unassembled WGS sequence"/>
</dbReference>
<dbReference type="Gene3D" id="1.20.1250.20">
    <property type="entry name" value="MFS general substrate transporter like domains"/>
    <property type="match status" value="2"/>
</dbReference>
<name>A0ABR4HQR7_9EURO</name>
<gene>
    <name evidence="11" type="ORF">BDW59DRAFT_152424</name>
</gene>
<evidence type="ECO:0000313" key="12">
    <source>
        <dbReference type="Proteomes" id="UP001610335"/>
    </source>
</evidence>
<feature type="transmembrane region" description="Helical" evidence="10">
    <location>
        <begin position="475"/>
        <end position="493"/>
    </location>
</feature>
<comment type="subcellular location">
    <subcellularLocation>
        <location evidence="1">Vacuole membrane</location>
        <topology evidence="1">Multi-pass membrane protein</topology>
    </subcellularLocation>
</comment>
<dbReference type="EMBL" id="JBFXLS010000089">
    <property type="protein sequence ID" value="KAL2817736.1"/>
    <property type="molecule type" value="Genomic_DNA"/>
</dbReference>
<reference evidence="11 12" key="1">
    <citation type="submission" date="2024-07" db="EMBL/GenBank/DDBJ databases">
        <title>Section-level genome sequencing and comparative genomics of Aspergillus sections Usti and Cavernicolus.</title>
        <authorList>
            <consortium name="Lawrence Berkeley National Laboratory"/>
            <person name="Nybo J.L."/>
            <person name="Vesth T.C."/>
            <person name="Theobald S."/>
            <person name="Frisvad J.C."/>
            <person name="Larsen T.O."/>
            <person name="Kjaerboelling I."/>
            <person name="Rothschild-Mancinelli K."/>
            <person name="Lyhne E.K."/>
            <person name="Kogle M.E."/>
            <person name="Barry K."/>
            <person name="Clum A."/>
            <person name="Na H."/>
            <person name="Ledsgaard L."/>
            <person name="Lin J."/>
            <person name="Lipzen A."/>
            <person name="Kuo A."/>
            <person name="Riley R."/>
            <person name="Mondo S."/>
            <person name="LaButti K."/>
            <person name="Haridas S."/>
            <person name="Pangalinan J."/>
            <person name="Salamov A.A."/>
            <person name="Simmons B.A."/>
            <person name="Magnuson J.K."/>
            <person name="Chen J."/>
            <person name="Drula E."/>
            <person name="Henrissat B."/>
            <person name="Wiebenga A."/>
            <person name="Lubbers R.J."/>
            <person name="Gomes A.C."/>
            <person name="Makela M.R."/>
            <person name="Stajich J."/>
            <person name="Grigoriev I.V."/>
            <person name="Mortensen U.H."/>
            <person name="De vries R.P."/>
            <person name="Baker S.E."/>
            <person name="Andersen M.R."/>
        </authorList>
    </citation>
    <scope>NUCLEOTIDE SEQUENCE [LARGE SCALE GENOMIC DNA]</scope>
    <source>
        <strain evidence="11 12">CBS 600.67</strain>
    </source>
</reference>
<feature type="transmembrane region" description="Helical" evidence="10">
    <location>
        <begin position="148"/>
        <end position="168"/>
    </location>
</feature>
<feature type="transmembrane region" description="Helical" evidence="10">
    <location>
        <begin position="513"/>
        <end position="532"/>
    </location>
</feature>
<feature type="compositionally biased region" description="Basic and acidic residues" evidence="9">
    <location>
        <begin position="448"/>
        <end position="457"/>
    </location>
</feature>
<comment type="caution">
    <text evidence="11">The sequence shown here is derived from an EMBL/GenBank/DDBJ whole genome shotgun (WGS) entry which is preliminary data.</text>
</comment>
<evidence type="ECO:0000256" key="2">
    <source>
        <dbReference type="ARBA" id="ARBA00008335"/>
    </source>
</evidence>
<proteinExistence type="inferred from homology"/>
<organism evidence="11 12">
    <name type="scientific">Aspergillus cavernicola</name>
    <dbReference type="NCBI Taxonomy" id="176166"/>
    <lineage>
        <taxon>Eukaryota</taxon>
        <taxon>Fungi</taxon>
        <taxon>Dikarya</taxon>
        <taxon>Ascomycota</taxon>
        <taxon>Pezizomycotina</taxon>
        <taxon>Eurotiomycetes</taxon>
        <taxon>Eurotiomycetidae</taxon>
        <taxon>Eurotiales</taxon>
        <taxon>Aspergillaceae</taxon>
        <taxon>Aspergillus</taxon>
        <taxon>Aspergillus subgen. Nidulantes</taxon>
    </lineage>
</organism>
<feature type="transmembrane region" description="Helical" evidence="10">
    <location>
        <begin position="258"/>
        <end position="280"/>
    </location>
</feature>